<evidence type="ECO:0000313" key="2">
    <source>
        <dbReference type="EMBL" id="OAQ35579.1"/>
    </source>
</evidence>
<feature type="compositionally biased region" description="Low complexity" evidence="1">
    <location>
        <begin position="65"/>
        <end position="82"/>
    </location>
</feature>
<gene>
    <name evidence="2" type="ORF">K457DRAFT_132815</name>
</gene>
<reference evidence="2 3" key="1">
    <citation type="submission" date="2016-05" db="EMBL/GenBank/DDBJ databases">
        <title>Genome sequencing reveals origins of a unique bacterial endosymbiosis in the earliest lineages of terrestrial Fungi.</title>
        <authorList>
            <consortium name="DOE Joint Genome Institute"/>
            <person name="Uehling J."/>
            <person name="Gryganskyi A."/>
            <person name="Hameed K."/>
            <person name="Tschaplinski T."/>
            <person name="Misztal P."/>
            <person name="Wu S."/>
            <person name="Desiro A."/>
            <person name="Vande Pol N."/>
            <person name="Du Z.-Y."/>
            <person name="Zienkiewicz A."/>
            <person name="Zienkiewicz K."/>
            <person name="Morin E."/>
            <person name="Tisserant E."/>
            <person name="Splivallo R."/>
            <person name="Hainaut M."/>
            <person name="Henrissat B."/>
            <person name="Ohm R."/>
            <person name="Kuo A."/>
            <person name="Yan J."/>
            <person name="Lipzen A."/>
            <person name="Nolan M."/>
            <person name="Labutti K."/>
            <person name="Barry K."/>
            <person name="Goldstein A."/>
            <person name="Labbe J."/>
            <person name="Schadt C."/>
            <person name="Tuskan G."/>
            <person name="Grigoriev I."/>
            <person name="Martin F."/>
            <person name="Vilgalys R."/>
            <person name="Bonito G."/>
        </authorList>
    </citation>
    <scope>NUCLEOTIDE SEQUENCE [LARGE SCALE GENOMIC DNA]</scope>
    <source>
        <strain evidence="2 3">AG-77</strain>
    </source>
</reference>
<feature type="compositionally biased region" description="Polar residues" evidence="1">
    <location>
        <begin position="364"/>
        <end position="376"/>
    </location>
</feature>
<feature type="compositionally biased region" description="Low complexity" evidence="1">
    <location>
        <begin position="411"/>
        <end position="424"/>
    </location>
</feature>
<feature type="compositionally biased region" description="Low complexity" evidence="1">
    <location>
        <begin position="379"/>
        <end position="397"/>
    </location>
</feature>
<feature type="compositionally biased region" description="Acidic residues" evidence="1">
    <location>
        <begin position="113"/>
        <end position="124"/>
    </location>
</feature>
<protein>
    <submittedName>
        <fullName evidence="2">Uncharacterized protein</fullName>
    </submittedName>
</protein>
<dbReference type="OrthoDB" id="2436424at2759"/>
<feature type="compositionally biased region" description="Basic and acidic residues" evidence="1">
    <location>
        <begin position="183"/>
        <end position="202"/>
    </location>
</feature>
<feature type="compositionally biased region" description="Basic and acidic residues" evidence="1">
    <location>
        <begin position="348"/>
        <end position="362"/>
    </location>
</feature>
<accession>A0A197KGT6</accession>
<feature type="compositionally biased region" description="Basic residues" evidence="1">
    <location>
        <begin position="307"/>
        <end position="316"/>
    </location>
</feature>
<name>A0A197KGT6_9FUNG</name>
<feature type="region of interest" description="Disordered" evidence="1">
    <location>
        <begin position="1"/>
        <end position="452"/>
    </location>
</feature>
<sequence>MATTPTRSRGKSPLTLVDTQRHQPDLRRRSKDTAQQPTSPSSSAKQRKALSRITTPPRTMIMDLGSSSGGSSSSRPQEQQQQEGEEVMTEEIGEDNADETHTPEPSTLAGVETTEDGEGEEESTVTDSPFLVFPPGRINIRRQGGGYRESGLNCTTPTRPRHGGANNWIGDLFSRGRLTRSRRTQDDELVELDHNNVTRREVEEGEEYEDEDEDDAGDDDSRSGGGFKSPVTPRSQFGRWKFDIMMSQSTMKPPKLNVEDATSVEEDHGNDDNEDDGEADENGEGDVGDDTEWPFGNSQIESDPSTPKRRPSKIPRGRFMSPTSPTFRDSGCDDREAVEDDHEEAEDDVRSDQDVDASKDDSQILDSFSNSQQEQIAESGDNGLGSSSSSSNWSGMSKPPKLNLRHLGGLPCSPSESSSASFHTPPRKRTHKDIEESYGLRRPPPAPKLISSEQVLQFFPTHSQSPSVLKSLQLRRGASNLEGSFNYSSSNR</sequence>
<feature type="compositionally biased region" description="Acidic residues" evidence="1">
    <location>
        <begin position="203"/>
        <end position="218"/>
    </location>
</feature>
<evidence type="ECO:0000313" key="3">
    <source>
        <dbReference type="Proteomes" id="UP000078512"/>
    </source>
</evidence>
<keyword evidence="3" id="KW-1185">Reference proteome</keyword>
<evidence type="ECO:0000256" key="1">
    <source>
        <dbReference type="SAM" id="MobiDB-lite"/>
    </source>
</evidence>
<dbReference type="EMBL" id="KV442014">
    <property type="protein sequence ID" value="OAQ35579.1"/>
    <property type="molecule type" value="Genomic_DNA"/>
</dbReference>
<dbReference type="AlphaFoldDB" id="A0A197KGT6"/>
<proteinExistence type="predicted"/>
<feature type="compositionally biased region" description="Polar residues" evidence="1">
    <location>
        <begin position="296"/>
        <end position="305"/>
    </location>
</feature>
<feature type="compositionally biased region" description="Polar residues" evidence="1">
    <location>
        <begin position="33"/>
        <end position="44"/>
    </location>
</feature>
<feature type="compositionally biased region" description="Acidic residues" evidence="1">
    <location>
        <begin position="272"/>
        <end position="292"/>
    </location>
</feature>
<dbReference type="Proteomes" id="UP000078512">
    <property type="component" value="Unassembled WGS sequence"/>
</dbReference>
<feature type="compositionally biased region" description="Acidic residues" evidence="1">
    <location>
        <begin position="336"/>
        <end position="347"/>
    </location>
</feature>
<feature type="compositionally biased region" description="Acidic residues" evidence="1">
    <location>
        <begin position="83"/>
        <end position="97"/>
    </location>
</feature>
<organism evidence="2 3">
    <name type="scientific">Linnemannia elongata AG-77</name>
    <dbReference type="NCBI Taxonomy" id="1314771"/>
    <lineage>
        <taxon>Eukaryota</taxon>
        <taxon>Fungi</taxon>
        <taxon>Fungi incertae sedis</taxon>
        <taxon>Mucoromycota</taxon>
        <taxon>Mortierellomycotina</taxon>
        <taxon>Mortierellomycetes</taxon>
        <taxon>Mortierellales</taxon>
        <taxon>Mortierellaceae</taxon>
        <taxon>Linnemannia</taxon>
    </lineage>
</organism>